<organism evidence="1 2">
    <name type="scientific">Tanacetum coccineum</name>
    <dbReference type="NCBI Taxonomy" id="301880"/>
    <lineage>
        <taxon>Eukaryota</taxon>
        <taxon>Viridiplantae</taxon>
        <taxon>Streptophyta</taxon>
        <taxon>Embryophyta</taxon>
        <taxon>Tracheophyta</taxon>
        <taxon>Spermatophyta</taxon>
        <taxon>Magnoliopsida</taxon>
        <taxon>eudicotyledons</taxon>
        <taxon>Gunneridae</taxon>
        <taxon>Pentapetalae</taxon>
        <taxon>asterids</taxon>
        <taxon>campanulids</taxon>
        <taxon>Asterales</taxon>
        <taxon>Asteraceae</taxon>
        <taxon>Asteroideae</taxon>
        <taxon>Anthemideae</taxon>
        <taxon>Anthemidinae</taxon>
        <taxon>Tanacetum</taxon>
    </lineage>
</organism>
<evidence type="ECO:0000313" key="1">
    <source>
        <dbReference type="EMBL" id="GJS66797.1"/>
    </source>
</evidence>
<keyword evidence="2" id="KW-1185">Reference proteome</keyword>
<proteinExistence type="predicted"/>
<name>A0ABQ4XN83_9ASTR</name>
<reference evidence="1" key="2">
    <citation type="submission" date="2022-01" db="EMBL/GenBank/DDBJ databases">
        <authorList>
            <person name="Yamashiro T."/>
            <person name="Shiraishi A."/>
            <person name="Satake H."/>
            <person name="Nakayama K."/>
        </authorList>
    </citation>
    <scope>NUCLEOTIDE SEQUENCE</scope>
</reference>
<dbReference type="EMBL" id="BQNB010009675">
    <property type="protein sequence ID" value="GJS66797.1"/>
    <property type="molecule type" value="Genomic_DNA"/>
</dbReference>
<sequence length="66" mass="7270">MNKRFDSLRQRANVLGPQNAAMEGWTNLLNEKEYAEKRAKALEKRTDAIGRAGALRLGADALGQKG</sequence>
<reference evidence="1" key="1">
    <citation type="journal article" date="2022" name="Int. J. Mol. Sci.">
        <title>Draft Genome of Tanacetum Coccineum: Genomic Comparison of Closely Related Tanacetum-Family Plants.</title>
        <authorList>
            <person name="Yamashiro T."/>
            <person name="Shiraishi A."/>
            <person name="Nakayama K."/>
            <person name="Satake H."/>
        </authorList>
    </citation>
    <scope>NUCLEOTIDE SEQUENCE</scope>
</reference>
<protein>
    <submittedName>
        <fullName evidence="1">Uncharacterized protein</fullName>
    </submittedName>
</protein>
<comment type="caution">
    <text evidence="1">The sequence shown here is derived from an EMBL/GenBank/DDBJ whole genome shotgun (WGS) entry which is preliminary data.</text>
</comment>
<evidence type="ECO:0000313" key="2">
    <source>
        <dbReference type="Proteomes" id="UP001151760"/>
    </source>
</evidence>
<accession>A0ABQ4XN83</accession>
<gene>
    <name evidence="1" type="ORF">Tco_0681361</name>
</gene>
<dbReference type="Proteomes" id="UP001151760">
    <property type="component" value="Unassembled WGS sequence"/>
</dbReference>